<dbReference type="CDD" id="cd00037">
    <property type="entry name" value="CLECT"/>
    <property type="match status" value="1"/>
</dbReference>
<feature type="domain" description="SRCR" evidence="10">
    <location>
        <begin position="331"/>
        <end position="372"/>
    </location>
</feature>
<evidence type="ECO:0008006" key="13">
    <source>
        <dbReference type="Google" id="ProtNLM"/>
    </source>
</evidence>
<dbReference type="SMART" id="SM00219">
    <property type="entry name" value="TyrKc"/>
    <property type="match status" value="1"/>
</dbReference>
<dbReference type="InterPro" id="IPR000719">
    <property type="entry name" value="Prot_kinase_dom"/>
</dbReference>
<dbReference type="PANTHER" id="PTHR24416">
    <property type="entry name" value="TYROSINE-PROTEIN KINASE RECEPTOR"/>
    <property type="match status" value="1"/>
</dbReference>
<dbReference type="SUPFAM" id="SSF56436">
    <property type="entry name" value="C-type lectin-like"/>
    <property type="match status" value="1"/>
</dbReference>
<name>A0AAU9VVA6_9CNID</name>
<dbReference type="PROSITE" id="PS50041">
    <property type="entry name" value="C_TYPE_LECTIN_2"/>
    <property type="match status" value="1"/>
</dbReference>
<dbReference type="InterPro" id="IPR011009">
    <property type="entry name" value="Kinase-like_dom_sf"/>
</dbReference>
<evidence type="ECO:0000256" key="5">
    <source>
        <dbReference type="ARBA" id="ARBA00023137"/>
    </source>
</evidence>
<keyword evidence="7" id="KW-1133">Transmembrane helix</keyword>
<dbReference type="FunFam" id="1.10.510.10:FF:000554">
    <property type="entry name" value="Predicted protein"/>
    <property type="match status" value="1"/>
</dbReference>
<reference evidence="11 12" key="1">
    <citation type="submission" date="2022-05" db="EMBL/GenBank/DDBJ databases">
        <authorList>
            <consortium name="Genoscope - CEA"/>
            <person name="William W."/>
        </authorList>
    </citation>
    <scope>NUCLEOTIDE SEQUENCE [LARGE SCALE GENOMIC DNA]</scope>
</reference>
<feature type="domain" description="Protein kinase" evidence="8">
    <location>
        <begin position="194"/>
        <end position="602"/>
    </location>
</feature>
<keyword evidence="1" id="KW-0808">Transferase</keyword>
<dbReference type="PROSITE" id="PS50287">
    <property type="entry name" value="SRCR_2"/>
    <property type="match status" value="1"/>
</dbReference>
<evidence type="ECO:0000256" key="1">
    <source>
        <dbReference type="ARBA" id="ARBA00022679"/>
    </source>
</evidence>
<keyword evidence="7" id="KW-0472">Membrane</keyword>
<dbReference type="PROSITE" id="PS00109">
    <property type="entry name" value="PROTEIN_KINASE_TYR"/>
    <property type="match status" value="1"/>
</dbReference>
<keyword evidence="4" id="KW-0067">ATP-binding</keyword>
<dbReference type="Gene3D" id="1.10.510.10">
    <property type="entry name" value="Transferase(Phosphotransferase) domain 1"/>
    <property type="match status" value="1"/>
</dbReference>
<sequence length="632" mass="73147">MVTWYKAVRRCKSLGGFLVKIDDADEQSFITDRINSSRKIKALWIGLHDSNDENDFKFEQRESLKLLKWKWLKMNTGITLILLYEVSNEWDYFCWRIFSKYLLTMITSATVAAPDIMAKTPTLAIKTQKNEAMSSVALIYSLAGATFVVILVLCCIMGLRCYKSKRHARLKRHVQRPFREIIPLDKWEILPKQVHYEEELGRGAFGVVYKSTLTRRAGIEVFETRERLKPEKQCQVVAVKVLQGDPSDEQRETFLHEILQMKLLGSHQNIVSLVGCCTLQDTKFLVIEYVPYGDLLQWLRQKRRSVNKNQALRGKEAEKFYEYRDTPIDELKRCETSRRGCKKKIKVDNSATWRNFCRFAWTMRDGKMLCEQQMPFSDFICQNKKSCDSAVNQENIELMSMPSSPGYYNHAAVISLSTVNLDESNLDGVNDNEDVGVDGFFTQQLFSFAWQVARGMNHLAENDFVHRDLAARNILVGQDGRVKVSDFGLMRQVYEDVYSIKKGKKLPVKWMAPESIFEGVFTIKSDVWSYGIFLREMATMGDVPYPTFTNTELCKLLKNGYRMEKPDMCCDEVYELMTSCWENDPTTRPSFSELIDRLEAIMTRDVTYCDLSNCDKSSPYYNIQDMVDEEGG</sequence>
<dbReference type="SUPFAM" id="SSF56112">
    <property type="entry name" value="Protein kinase-like (PK-like)"/>
    <property type="match status" value="1"/>
</dbReference>
<dbReference type="InterPro" id="IPR016186">
    <property type="entry name" value="C-type_lectin-like/link_sf"/>
</dbReference>
<evidence type="ECO:0000259" key="8">
    <source>
        <dbReference type="PROSITE" id="PS50011"/>
    </source>
</evidence>
<feature type="transmembrane region" description="Helical" evidence="7">
    <location>
        <begin position="138"/>
        <end position="162"/>
    </location>
</feature>
<gene>
    <name evidence="11" type="ORF">PMEA_00021930</name>
</gene>
<evidence type="ECO:0000259" key="10">
    <source>
        <dbReference type="PROSITE" id="PS50287"/>
    </source>
</evidence>
<dbReference type="GO" id="GO:0004714">
    <property type="term" value="F:transmembrane receptor protein tyrosine kinase activity"/>
    <property type="evidence" value="ECO:0007669"/>
    <property type="project" value="TreeGrafter"/>
</dbReference>
<keyword evidence="3" id="KW-0418">Kinase</keyword>
<accession>A0AAU9VVA6</accession>
<dbReference type="GO" id="GO:0007169">
    <property type="term" value="P:cell surface receptor protein tyrosine kinase signaling pathway"/>
    <property type="evidence" value="ECO:0007669"/>
    <property type="project" value="TreeGrafter"/>
</dbReference>
<dbReference type="Gene3D" id="3.10.100.10">
    <property type="entry name" value="Mannose-Binding Protein A, subunit A"/>
    <property type="match status" value="1"/>
</dbReference>
<feature type="domain" description="C-type lectin" evidence="9">
    <location>
        <begin position="1"/>
        <end position="91"/>
    </location>
</feature>
<dbReference type="Gene3D" id="3.30.200.20">
    <property type="entry name" value="Phosphorylase Kinase, domain 1"/>
    <property type="match status" value="1"/>
</dbReference>
<evidence type="ECO:0000256" key="3">
    <source>
        <dbReference type="ARBA" id="ARBA00022777"/>
    </source>
</evidence>
<keyword evidence="2" id="KW-0547">Nucleotide-binding</keyword>
<evidence type="ECO:0000259" key="9">
    <source>
        <dbReference type="PROSITE" id="PS50041"/>
    </source>
</evidence>
<evidence type="ECO:0000256" key="6">
    <source>
        <dbReference type="PROSITE-ProRule" id="PRU00196"/>
    </source>
</evidence>
<dbReference type="InterPro" id="IPR008266">
    <property type="entry name" value="Tyr_kinase_AS"/>
</dbReference>
<evidence type="ECO:0000256" key="4">
    <source>
        <dbReference type="ARBA" id="ARBA00022840"/>
    </source>
</evidence>
<keyword evidence="12" id="KW-1185">Reference proteome</keyword>
<evidence type="ECO:0000256" key="2">
    <source>
        <dbReference type="ARBA" id="ARBA00022741"/>
    </source>
</evidence>
<evidence type="ECO:0000256" key="7">
    <source>
        <dbReference type="SAM" id="Phobius"/>
    </source>
</evidence>
<dbReference type="CDD" id="cd00192">
    <property type="entry name" value="PTKc"/>
    <property type="match status" value="1"/>
</dbReference>
<dbReference type="InterPro" id="IPR001304">
    <property type="entry name" value="C-type_lectin-like"/>
</dbReference>
<dbReference type="GO" id="GO:0043235">
    <property type="term" value="C:receptor complex"/>
    <property type="evidence" value="ECO:0007669"/>
    <property type="project" value="TreeGrafter"/>
</dbReference>
<dbReference type="InterPro" id="IPR020635">
    <property type="entry name" value="Tyr_kinase_cat_dom"/>
</dbReference>
<comment type="caution">
    <text evidence="11">The sequence shown here is derived from an EMBL/GenBank/DDBJ whole genome shotgun (WGS) entry which is preliminary data.</text>
</comment>
<evidence type="ECO:0000313" key="11">
    <source>
        <dbReference type="EMBL" id="CAH3038825.1"/>
    </source>
</evidence>
<dbReference type="GO" id="GO:0005886">
    <property type="term" value="C:plasma membrane"/>
    <property type="evidence" value="ECO:0007669"/>
    <property type="project" value="TreeGrafter"/>
</dbReference>
<dbReference type="InterPro" id="IPR016187">
    <property type="entry name" value="CTDL_fold"/>
</dbReference>
<keyword evidence="5" id="KW-0829">Tyrosine-protein kinase</keyword>
<dbReference type="AlphaFoldDB" id="A0AAU9VVA6"/>
<comment type="caution">
    <text evidence="6">Lacks conserved residue(s) required for the propagation of feature annotation.</text>
</comment>
<keyword evidence="7" id="KW-0812">Transmembrane</keyword>
<organism evidence="11 12">
    <name type="scientific">Pocillopora meandrina</name>
    <dbReference type="NCBI Taxonomy" id="46732"/>
    <lineage>
        <taxon>Eukaryota</taxon>
        <taxon>Metazoa</taxon>
        <taxon>Cnidaria</taxon>
        <taxon>Anthozoa</taxon>
        <taxon>Hexacorallia</taxon>
        <taxon>Scleractinia</taxon>
        <taxon>Astrocoeniina</taxon>
        <taxon>Pocilloporidae</taxon>
        <taxon>Pocillopora</taxon>
    </lineage>
</organism>
<dbReference type="InterPro" id="IPR050122">
    <property type="entry name" value="RTK"/>
</dbReference>
<dbReference type="InterPro" id="IPR001190">
    <property type="entry name" value="SRCR"/>
</dbReference>
<dbReference type="GO" id="GO:0005524">
    <property type="term" value="F:ATP binding"/>
    <property type="evidence" value="ECO:0007669"/>
    <property type="project" value="UniProtKB-KW"/>
</dbReference>
<dbReference type="InterPro" id="IPR001245">
    <property type="entry name" value="Ser-Thr/Tyr_kinase_cat_dom"/>
</dbReference>
<dbReference type="PANTHER" id="PTHR24416:SF583">
    <property type="entry name" value="RECEPTOR PROTEIN-TYROSINE KINASE"/>
    <property type="match status" value="1"/>
</dbReference>
<dbReference type="Proteomes" id="UP001159428">
    <property type="component" value="Unassembled WGS sequence"/>
</dbReference>
<dbReference type="PROSITE" id="PS50011">
    <property type="entry name" value="PROTEIN_KINASE_DOM"/>
    <property type="match status" value="1"/>
</dbReference>
<protein>
    <recommendedName>
        <fullName evidence="13">Protein kinase domain-containing protein</fullName>
    </recommendedName>
</protein>
<dbReference type="EMBL" id="CALNXJ010000004">
    <property type="protein sequence ID" value="CAH3038825.1"/>
    <property type="molecule type" value="Genomic_DNA"/>
</dbReference>
<dbReference type="Pfam" id="PF07714">
    <property type="entry name" value="PK_Tyr_Ser-Thr"/>
    <property type="match status" value="2"/>
</dbReference>
<dbReference type="Pfam" id="PF00059">
    <property type="entry name" value="Lectin_C"/>
    <property type="match status" value="1"/>
</dbReference>
<evidence type="ECO:0000313" key="12">
    <source>
        <dbReference type="Proteomes" id="UP001159428"/>
    </source>
</evidence>
<proteinExistence type="predicted"/>